<dbReference type="InterPro" id="IPR003891">
    <property type="entry name" value="Initiation_fac_eIF4g_MI"/>
</dbReference>
<comment type="similarity">
    <text evidence="1">Belongs to the eukaryotic initiation factor 4G family.</text>
</comment>
<proteinExistence type="inferred from homology"/>
<reference evidence="8 9" key="1">
    <citation type="submission" date="2022-03" db="EMBL/GenBank/DDBJ databases">
        <authorList>
            <person name="Macdonald S."/>
            <person name="Ahmed S."/>
            <person name="Newling K."/>
        </authorList>
    </citation>
    <scope>NUCLEOTIDE SEQUENCE [LARGE SCALE GENOMIC DNA]</scope>
</reference>
<keyword evidence="4" id="KW-0648">Protein biosynthesis</keyword>
<dbReference type="PANTHER" id="PTHR23253">
    <property type="entry name" value="EUKARYOTIC TRANSLATION INITIATION FACTOR 4 GAMMA"/>
    <property type="match status" value="1"/>
</dbReference>
<feature type="domain" description="MI" evidence="7">
    <location>
        <begin position="608"/>
        <end position="730"/>
    </location>
</feature>
<dbReference type="Pfam" id="PF02854">
    <property type="entry name" value="MIF4G"/>
    <property type="match status" value="1"/>
</dbReference>
<dbReference type="InterPro" id="IPR016024">
    <property type="entry name" value="ARM-type_fold"/>
</dbReference>
<dbReference type="GO" id="GO:0003743">
    <property type="term" value="F:translation initiation factor activity"/>
    <property type="evidence" value="ECO:0007669"/>
    <property type="project" value="UniProtKB-KW"/>
</dbReference>
<keyword evidence="2" id="KW-0396">Initiation factor</keyword>
<dbReference type="PROSITE" id="PS51366">
    <property type="entry name" value="MI"/>
    <property type="match status" value="1"/>
</dbReference>
<evidence type="ECO:0000256" key="6">
    <source>
        <dbReference type="SAM" id="MobiDB-lite"/>
    </source>
</evidence>
<feature type="region of interest" description="Disordered" evidence="6">
    <location>
        <begin position="1"/>
        <end position="69"/>
    </location>
</feature>
<evidence type="ECO:0000313" key="9">
    <source>
        <dbReference type="Proteomes" id="UP001642260"/>
    </source>
</evidence>
<dbReference type="SMART" id="SM00544">
    <property type="entry name" value="MA3"/>
    <property type="match status" value="1"/>
</dbReference>
<feature type="region of interest" description="Disordered" evidence="6">
    <location>
        <begin position="477"/>
        <end position="606"/>
    </location>
</feature>
<evidence type="ECO:0000256" key="2">
    <source>
        <dbReference type="ARBA" id="ARBA00022540"/>
    </source>
</evidence>
<dbReference type="FunFam" id="1.25.40.180:FF:000027">
    <property type="entry name" value="Eukaryotic translation initiation factor isoform 4G-2"/>
    <property type="match status" value="1"/>
</dbReference>
<protein>
    <recommendedName>
        <fullName evidence="7">MI domain-containing protein</fullName>
    </recommendedName>
</protein>
<feature type="compositionally biased region" description="Polar residues" evidence="6">
    <location>
        <begin position="545"/>
        <end position="578"/>
    </location>
</feature>
<dbReference type="PANTHER" id="PTHR23253:SF53">
    <property type="entry name" value="EUKARYOTIC TRANSLATION INITIATION FACTOR ISOFORM 4G-1"/>
    <property type="match status" value="1"/>
</dbReference>
<evidence type="ECO:0000313" key="8">
    <source>
        <dbReference type="EMBL" id="CAH8366198.1"/>
    </source>
</evidence>
<dbReference type="InterPro" id="IPR003890">
    <property type="entry name" value="MIF4G-like_typ-3"/>
</dbReference>
<comment type="caution">
    <text evidence="8">The sequence shown here is derived from an EMBL/GenBank/DDBJ whole genome shotgun (WGS) entry which is preliminary data.</text>
</comment>
<dbReference type="SMART" id="SM00543">
    <property type="entry name" value="MIF4G"/>
    <property type="match status" value="1"/>
</dbReference>
<dbReference type="Gene3D" id="1.25.40.180">
    <property type="match status" value="2"/>
</dbReference>
<dbReference type="AlphaFoldDB" id="A0ABC8L0T4"/>
<feature type="compositionally biased region" description="Low complexity" evidence="6">
    <location>
        <begin position="20"/>
        <end position="46"/>
    </location>
</feature>
<dbReference type="EMBL" id="CAKOAT010397376">
    <property type="protein sequence ID" value="CAH8366198.1"/>
    <property type="molecule type" value="Genomic_DNA"/>
</dbReference>
<evidence type="ECO:0000256" key="3">
    <source>
        <dbReference type="ARBA" id="ARBA00022845"/>
    </source>
</evidence>
<dbReference type="SUPFAM" id="SSF48371">
    <property type="entry name" value="ARM repeat"/>
    <property type="match status" value="2"/>
</dbReference>
<evidence type="ECO:0000256" key="4">
    <source>
        <dbReference type="ARBA" id="ARBA00022917"/>
    </source>
</evidence>
<gene>
    <name evidence="8" type="ORF">ERUC_LOCUS30533</name>
</gene>
<dbReference type="Pfam" id="PF02847">
    <property type="entry name" value="MA3"/>
    <property type="match status" value="1"/>
</dbReference>
<accession>A0ABC8L0T4</accession>
<feature type="region of interest" description="Disordered" evidence="6">
    <location>
        <begin position="122"/>
        <end position="154"/>
    </location>
</feature>
<organism evidence="8 9">
    <name type="scientific">Eruca vesicaria subsp. sativa</name>
    <name type="common">Garden rocket</name>
    <name type="synonym">Eruca sativa</name>
    <dbReference type="NCBI Taxonomy" id="29727"/>
    <lineage>
        <taxon>Eukaryota</taxon>
        <taxon>Viridiplantae</taxon>
        <taxon>Streptophyta</taxon>
        <taxon>Embryophyta</taxon>
        <taxon>Tracheophyta</taxon>
        <taxon>Spermatophyta</taxon>
        <taxon>Magnoliopsida</taxon>
        <taxon>eudicotyledons</taxon>
        <taxon>Gunneridae</taxon>
        <taxon>Pentapetalae</taxon>
        <taxon>rosids</taxon>
        <taxon>malvids</taxon>
        <taxon>Brassicales</taxon>
        <taxon>Brassicaceae</taxon>
        <taxon>Brassiceae</taxon>
        <taxon>Eruca</taxon>
    </lineage>
</organism>
<sequence length="772" mass="84874">MQQGDQSSLSLRPGGGGRGNRIFGSSSSSSFSFGSLSSSDLPLLRPHGAPPHPSSFPFQGGDSRFDGRERVKYTRDQLLELKEIAQLSDEILKVKRETEIELFGEEQTWARGESVVSNVAPVQSASRFSEPDTRNWRSRSAAQPPPPGEERSWENLRDARDSRYVEANQYNRQGQPRGQVSSNQGGGAAPVLVKAEVPWSARRGNLSENDRVLKTVKGILNKLTPEKYDLLKEQLIDSGITSADILKGVITLIFDKAVLEPTFCPMYAELCSDINDKLPTFPPEEPGGKEITFKRVLLNICQEAFEGAANLREELRQMSAPEQEAERSDKEKLLKLKTLGNIRLIGELLKQKMVPEKIVHHIVQELLGADEKACPAEENVEAICHFFKTIGKQLDGNMKSKRINDAYFRRLQDLSKNPQLELRLRFMVQNIIDLRSNDWVPRREEMKAKTITEIHSDAEKNLGLRPGATANMRKGIMASSSSGPVSPGPIYPGGRPGAGGLMPGMPGTRRMPGAPVADNDNWEVPRTRSMSRRDGPGQPLHSPAMNKSTSMNTRLLPQGSSGFMSGKTSALLQGSSSRPRPAEQPVQRAAPVEKPQPSAAAPKLSEEVLKKKTKSLLEEYFNVRLLDEAMQCLEELASPSYHAEFVKEAITLGLEKSPPVVDPIASLLVYLLSKKVVTPKDVETGCLLFGAMLDDIGIDLPKAPNNFGEIVGKLIVAGGVDFKFVREVLGKMEDDRFQKAVIDAAVRIVESSEQGKSIVASQAADIEACRNL</sequence>
<name>A0ABC8L0T4_ERUVS</name>
<keyword evidence="3" id="KW-0810">Translation regulation</keyword>
<evidence type="ECO:0000259" key="7">
    <source>
        <dbReference type="PROSITE" id="PS51366"/>
    </source>
</evidence>
<dbReference type="Proteomes" id="UP001642260">
    <property type="component" value="Unassembled WGS sequence"/>
</dbReference>
<feature type="compositionally biased region" description="Basic and acidic residues" evidence="6">
    <location>
        <begin position="523"/>
        <end position="535"/>
    </location>
</feature>
<keyword evidence="9" id="KW-1185">Reference proteome</keyword>
<evidence type="ECO:0000256" key="1">
    <source>
        <dbReference type="ARBA" id="ARBA00005775"/>
    </source>
</evidence>
<comment type="function">
    <text evidence="5">Plays a role in the accumulation of some potyvirus during viral infection.</text>
</comment>
<dbReference type="GO" id="GO:0006417">
    <property type="term" value="P:regulation of translation"/>
    <property type="evidence" value="ECO:0007669"/>
    <property type="project" value="UniProtKB-KW"/>
</dbReference>
<evidence type="ECO:0000256" key="5">
    <source>
        <dbReference type="ARBA" id="ARBA00057610"/>
    </source>
</evidence>